<dbReference type="InterPro" id="IPR023213">
    <property type="entry name" value="CAT-like_dom_sf"/>
</dbReference>
<evidence type="ECO:0000313" key="6">
    <source>
        <dbReference type="Proteomes" id="UP001154282"/>
    </source>
</evidence>
<dbReference type="Proteomes" id="UP001154282">
    <property type="component" value="Unassembled WGS sequence"/>
</dbReference>
<dbReference type="PANTHER" id="PTHR31623:SF110">
    <property type="entry name" value="VINORINE SYNTHASE-LIKE"/>
    <property type="match status" value="1"/>
</dbReference>
<evidence type="ECO:0000256" key="3">
    <source>
        <dbReference type="ARBA" id="ARBA00023315"/>
    </source>
</evidence>
<dbReference type="Pfam" id="PF02458">
    <property type="entry name" value="Transferase"/>
    <property type="match status" value="1"/>
</dbReference>
<dbReference type="EMBL" id="CAMGYJ010000007">
    <property type="protein sequence ID" value="CAI0443705.1"/>
    <property type="molecule type" value="Genomic_DNA"/>
</dbReference>
<evidence type="ECO:0000256" key="2">
    <source>
        <dbReference type="ARBA" id="ARBA00022679"/>
    </source>
</evidence>
<feature type="transmembrane region" description="Helical" evidence="4">
    <location>
        <begin position="132"/>
        <end position="157"/>
    </location>
</feature>
<proteinExistence type="inferred from homology"/>
<sequence length="202" mass="21790">MALKVEISRRETIRPLSPTPANRRFHNLTILDQTTPAAYVPVCLFYCPSDENTVIADALKASLSQTLDAYYPLAGRYKDAVTVECNDEGVDFVEADVAADMSDALQEPEEDRLLALLPCRPRERRVDAEGRLILLAVQLNFFGCGSVAVGVCMWHGVADACTLACFLRAWAMSNNSRGCSSCLGCPSLLDAAGSAAQPLTTG</sequence>
<keyword evidence="4" id="KW-0472">Membrane</keyword>
<comment type="similarity">
    <text evidence="1">Belongs to the plant acyltransferase family.</text>
</comment>
<protein>
    <submittedName>
        <fullName evidence="5">Uncharacterized protein</fullName>
    </submittedName>
</protein>
<keyword evidence="3" id="KW-0012">Acyltransferase</keyword>
<comment type="caution">
    <text evidence="5">The sequence shown here is derived from an EMBL/GenBank/DDBJ whole genome shotgun (WGS) entry which is preliminary data.</text>
</comment>
<evidence type="ECO:0000256" key="1">
    <source>
        <dbReference type="ARBA" id="ARBA00009861"/>
    </source>
</evidence>
<dbReference type="Gene3D" id="3.30.559.10">
    <property type="entry name" value="Chloramphenicol acetyltransferase-like domain"/>
    <property type="match status" value="1"/>
</dbReference>
<dbReference type="AlphaFoldDB" id="A0AAV0MBN5"/>
<keyword evidence="6" id="KW-1185">Reference proteome</keyword>
<keyword evidence="2" id="KW-0808">Transferase</keyword>
<reference evidence="5" key="1">
    <citation type="submission" date="2022-08" db="EMBL/GenBank/DDBJ databases">
        <authorList>
            <person name="Gutierrez-Valencia J."/>
        </authorList>
    </citation>
    <scope>NUCLEOTIDE SEQUENCE</scope>
</reference>
<dbReference type="GO" id="GO:0016746">
    <property type="term" value="F:acyltransferase activity"/>
    <property type="evidence" value="ECO:0007669"/>
    <property type="project" value="UniProtKB-KW"/>
</dbReference>
<keyword evidence="4" id="KW-1133">Transmembrane helix</keyword>
<organism evidence="5 6">
    <name type="scientific">Linum tenue</name>
    <dbReference type="NCBI Taxonomy" id="586396"/>
    <lineage>
        <taxon>Eukaryota</taxon>
        <taxon>Viridiplantae</taxon>
        <taxon>Streptophyta</taxon>
        <taxon>Embryophyta</taxon>
        <taxon>Tracheophyta</taxon>
        <taxon>Spermatophyta</taxon>
        <taxon>Magnoliopsida</taxon>
        <taxon>eudicotyledons</taxon>
        <taxon>Gunneridae</taxon>
        <taxon>Pentapetalae</taxon>
        <taxon>rosids</taxon>
        <taxon>fabids</taxon>
        <taxon>Malpighiales</taxon>
        <taxon>Linaceae</taxon>
        <taxon>Linum</taxon>
    </lineage>
</organism>
<keyword evidence="4" id="KW-0812">Transmembrane</keyword>
<evidence type="ECO:0000313" key="5">
    <source>
        <dbReference type="EMBL" id="CAI0443705.1"/>
    </source>
</evidence>
<evidence type="ECO:0000256" key="4">
    <source>
        <dbReference type="SAM" id="Phobius"/>
    </source>
</evidence>
<accession>A0AAV0MBN5</accession>
<gene>
    <name evidence="5" type="ORF">LITE_LOCUS27786</name>
</gene>
<dbReference type="PANTHER" id="PTHR31623">
    <property type="entry name" value="F21J9.9"/>
    <property type="match status" value="1"/>
</dbReference>
<name>A0AAV0MBN5_9ROSI</name>